<dbReference type="InterPro" id="IPR050476">
    <property type="entry name" value="Insect_CytP450_Detox"/>
</dbReference>
<protein>
    <recommendedName>
        <fullName evidence="19">Cytochrome P450</fullName>
    </recommendedName>
</protein>
<evidence type="ECO:0000256" key="9">
    <source>
        <dbReference type="ARBA" id="ARBA00023002"/>
    </source>
</evidence>
<keyword evidence="7" id="KW-0256">Endoplasmic reticulum</keyword>
<evidence type="ECO:0008006" key="19">
    <source>
        <dbReference type="Google" id="ProtNLM"/>
    </source>
</evidence>
<feature type="binding site" description="axial binding residue" evidence="13">
    <location>
        <position position="477"/>
    </location>
    <ligand>
        <name>heme</name>
        <dbReference type="ChEBI" id="CHEBI:30413"/>
    </ligand>
    <ligandPart>
        <name>Fe</name>
        <dbReference type="ChEBI" id="CHEBI:18248"/>
    </ligandPart>
</feature>
<comment type="subcellular location">
    <subcellularLocation>
        <location evidence="3">Endoplasmic reticulum membrane</location>
        <topology evidence="3">Peripheral membrane protein</topology>
    </subcellularLocation>
    <subcellularLocation>
        <location evidence="2">Microsome membrane</location>
        <topology evidence="2">Peripheral membrane protein</topology>
    </subcellularLocation>
</comment>
<dbReference type="GO" id="GO:0005789">
    <property type="term" value="C:endoplasmic reticulum membrane"/>
    <property type="evidence" value="ECO:0007669"/>
    <property type="project" value="UniProtKB-SubCell"/>
</dbReference>
<feature type="transmembrane region" description="Helical" evidence="15">
    <location>
        <begin position="216"/>
        <end position="235"/>
    </location>
</feature>
<dbReference type="InterPro" id="IPR002401">
    <property type="entry name" value="Cyt_P450_E_grp-I"/>
</dbReference>
<dbReference type="EMBL" id="OV651830">
    <property type="protein sequence ID" value="CAH1104858.1"/>
    <property type="molecule type" value="Genomic_DNA"/>
</dbReference>
<dbReference type="GO" id="GO:0016705">
    <property type="term" value="F:oxidoreductase activity, acting on paired donors, with incorporation or reduction of molecular oxygen"/>
    <property type="evidence" value="ECO:0007669"/>
    <property type="project" value="InterPro"/>
</dbReference>
<evidence type="ECO:0000313" key="17">
    <source>
        <dbReference type="EMBL" id="CAH1104858.1"/>
    </source>
</evidence>
<evidence type="ECO:0000256" key="15">
    <source>
        <dbReference type="SAM" id="Phobius"/>
    </source>
</evidence>
<feature type="transmembrane region" description="Helical" evidence="15">
    <location>
        <begin position="321"/>
        <end position="345"/>
    </location>
</feature>
<name>A0A9P0CQR6_9CUCU</name>
<accession>A0A9P0CQR6</accession>
<proteinExistence type="inferred from homology"/>
<keyword evidence="8" id="KW-0492">Microsome</keyword>
<evidence type="ECO:0000256" key="3">
    <source>
        <dbReference type="ARBA" id="ARBA00004406"/>
    </source>
</evidence>
<keyword evidence="12 15" id="KW-0472">Membrane</keyword>
<evidence type="ECO:0000256" key="1">
    <source>
        <dbReference type="ARBA" id="ARBA00001971"/>
    </source>
</evidence>
<keyword evidence="11 14" id="KW-0503">Monooxygenase</keyword>
<keyword evidence="5 13" id="KW-0349">Heme</keyword>
<dbReference type="InterPro" id="IPR036396">
    <property type="entry name" value="Cyt_P450_sf"/>
</dbReference>
<evidence type="ECO:0000256" key="16">
    <source>
        <dbReference type="SAM" id="SignalP"/>
    </source>
</evidence>
<reference evidence="17" key="1">
    <citation type="submission" date="2022-01" db="EMBL/GenBank/DDBJ databases">
        <authorList>
            <person name="King R."/>
        </authorList>
    </citation>
    <scope>NUCLEOTIDE SEQUENCE</scope>
</reference>
<evidence type="ECO:0000256" key="5">
    <source>
        <dbReference type="ARBA" id="ARBA00022617"/>
    </source>
</evidence>
<evidence type="ECO:0000256" key="14">
    <source>
        <dbReference type="RuleBase" id="RU000461"/>
    </source>
</evidence>
<evidence type="ECO:0000256" key="4">
    <source>
        <dbReference type="ARBA" id="ARBA00010617"/>
    </source>
</evidence>
<dbReference type="InterPro" id="IPR001128">
    <property type="entry name" value="Cyt_P450"/>
</dbReference>
<evidence type="ECO:0000256" key="2">
    <source>
        <dbReference type="ARBA" id="ARBA00004174"/>
    </source>
</evidence>
<dbReference type="GO" id="GO:0004497">
    <property type="term" value="F:monooxygenase activity"/>
    <property type="evidence" value="ECO:0007669"/>
    <property type="project" value="UniProtKB-KW"/>
</dbReference>
<dbReference type="Proteomes" id="UP001153636">
    <property type="component" value="Chromosome 18"/>
</dbReference>
<dbReference type="PANTHER" id="PTHR24292">
    <property type="entry name" value="CYTOCHROME P450"/>
    <property type="match status" value="1"/>
</dbReference>
<evidence type="ECO:0000256" key="6">
    <source>
        <dbReference type="ARBA" id="ARBA00022723"/>
    </source>
</evidence>
<dbReference type="CDD" id="cd11056">
    <property type="entry name" value="CYP6-like"/>
    <property type="match status" value="1"/>
</dbReference>
<feature type="signal peptide" evidence="16">
    <location>
        <begin position="1"/>
        <end position="16"/>
    </location>
</feature>
<dbReference type="FunFam" id="1.10.630.10:FF:000042">
    <property type="entry name" value="Cytochrome P450"/>
    <property type="match status" value="1"/>
</dbReference>
<evidence type="ECO:0000256" key="13">
    <source>
        <dbReference type="PIRSR" id="PIRSR602401-1"/>
    </source>
</evidence>
<organism evidence="17 18">
    <name type="scientific">Psylliodes chrysocephalus</name>
    <dbReference type="NCBI Taxonomy" id="3402493"/>
    <lineage>
        <taxon>Eukaryota</taxon>
        <taxon>Metazoa</taxon>
        <taxon>Ecdysozoa</taxon>
        <taxon>Arthropoda</taxon>
        <taxon>Hexapoda</taxon>
        <taxon>Insecta</taxon>
        <taxon>Pterygota</taxon>
        <taxon>Neoptera</taxon>
        <taxon>Endopterygota</taxon>
        <taxon>Coleoptera</taxon>
        <taxon>Polyphaga</taxon>
        <taxon>Cucujiformia</taxon>
        <taxon>Chrysomeloidea</taxon>
        <taxon>Chrysomelidae</taxon>
        <taxon>Galerucinae</taxon>
        <taxon>Alticini</taxon>
        <taxon>Psylliodes</taxon>
    </lineage>
</organism>
<sequence length="531" mass="61909">MLLYILLSIVILLVTALFYRSCVKPHSYWKNRGVLQGKSVWMFGENWKLLLGQESFAESVQRIYNKFANVRYFGTYQFNTPVLVIKDPELIKQITIKDFEHFVDHRMWVPETTDEMWTHNLFSLKGEEWKEMRAFLSPAFTGRKMRSMFTLMNDASKHFIQYLEGKNETMLELDFKDFFTRYSCDIIATTGFGVEVDSLKYPNNEFFRMATEAGKLTGIKMAVFFVSFFLPNFILKMLNVKIFSTRVSQFVTKLVDETIRTREEKNIVRPDMIHLMMEARKGKHEYDLVDEDDNDGAFASLKNSSPNLNQKMPKMEITNNMIAAQALIFIVGGLETVAVLARFMAYELAVHQDIQEKLRNEINETLEGLENNVTYEAIHKMKYMDMVVTETLRRWPSGLALERICTKEYTIPPKKAGEKELLIEEGTLLWIPVIGLHYDPEYFSNPEKMDPERFNDENKNKINKDAYLPFGQGPRLCIGNRYALLETKVIFFHILKTFKIVPVEKSSIPIKIVKNSFILDGHNFKFGLKKL</sequence>
<dbReference type="OrthoDB" id="2789670at2759"/>
<keyword evidence="18" id="KW-1185">Reference proteome</keyword>
<keyword evidence="16" id="KW-0732">Signal</keyword>
<evidence type="ECO:0000256" key="7">
    <source>
        <dbReference type="ARBA" id="ARBA00022824"/>
    </source>
</evidence>
<dbReference type="AlphaFoldDB" id="A0A9P0CQR6"/>
<dbReference type="GO" id="GO:0020037">
    <property type="term" value="F:heme binding"/>
    <property type="evidence" value="ECO:0007669"/>
    <property type="project" value="InterPro"/>
</dbReference>
<keyword evidence="9 14" id="KW-0560">Oxidoreductase</keyword>
<dbReference type="PRINTS" id="PR00385">
    <property type="entry name" value="P450"/>
</dbReference>
<gene>
    <name evidence="17" type="ORF">PSYICH_LOCUS5909</name>
</gene>
<dbReference type="GO" id="GO:0005506">
    <property type="term" value="F:iron ion binding"/>
    <property type="evidence" value="ECO:0007669"/>
    <property type="project" value="InterPro"/>
</dbReference>
<dbReference type="SUPFAM" id="SSF48264">
    <property type="entry name" value="Cytochrome P450"/>
    <property type="match status" value="1"/>
</dbReference>
<feature type="chain" id="PRO_5040178216" description="Cytochrome P450" evidence="16">
    <location>
        <begin position="17"/>
        <end position="531"/>
    </location>
</feature>
<keyword evidence="10 13" id="KW-0408">Iron</keyword>
<dbReference type="InterPro" id="IPR017972">
    <property type="entry name" value="Cyt_P450_CS"/>
</dbReference>
<dbReference type="PROSITE" id="PS00086">
    <property type="entry name" value="CYTOCHROME_P450"/>
    <property type="match status" value="1"/>
</dbReference>
<evidence type="ECO:0000256" key="10">
    <source>
        <dbReference type="ARBA" id="ARBA00023004"/>
    </source>
</evidence>
<keyword evidence="15" id="KW-1133">Transmembrane helix</keyword>
<keyword evidence="6 13" id="KW-0479">Metal-binding</keyword>
<evidence type="ECO:0000256" key="8">
    <source>
        <dbReference type="ARBA" id="ARBA00022848"/>
    </source>
</evidence>
<keyword evidence="15" id="KW-0812">Transmembrane</keyword>
<dbReference type="Gene3D" id="1.10.630.10">
    <property type="entry name" value="Cytochrome P450"/>
    <property type="match status" value="1"/>
</dbReference>
<dbReference type="Pfam" id="PF00067">
    <property type="entry name" value="p450"/>
    <property type="match status" value="1"/>
</dbReference>
<evidence type="ECO:0000256" key="12">
    <source>
        <dbReference type="ARBA" id="ARBA00023136"/>
    </source>
</evidence>
<dbReference type="PRINTS" id="PR00463">
    <property type="entry name" value="EP450I"/>
</dbReference>
<comment type="cofactor">
    <cofactor evidence="1 13">
        <name>heme</name>
        <dbReference type="ChEBI" id="CHEBI:30413"/>
    </cofactor>
</comment>
<evidence type="ECO:0000256" key="11">
    <source>
        <dbReference type="ARBA" id="ARBA00023033"/>
    </source>
</evidence>
<evidence type="ECO:0000313" key="18">
    <source>
        <dbReference type="Proteomes" id="UP001153636"/>
    </source>
</evidence>
<comment type="similarity">
    <text evidence="4 14">Belongs to the cytochrome P450 family.</text>
</comment>
<dbReference type="PANTHER" id="PTHR24292:SF54">
    <property type="entry name" value="CYP9F3-RELATED"/>
    <property type="match status" value="1"/>
</dbReference>